<protein>
    <recommendedName>
        <fullName evidence="7">Aminotransferase class V domain-containing protein</fullName>
    </recommendedName>
</protein>
<dbReference type="Pfam" id="PF00282">
    <property type="entry name" value="Pyridoxal_deC"/>
    <property type="match status" value="1"/>
</dbReference>
<dbReference type="GO" id="GO:0019752">
    <property type="term" value="P:carboxylic acid metabolic process"/>
    <property type="evidence" value="ECO:0007669"/>
    <property type="project" value="InterPro"/>
</dbReference>
<proteinExistence type="inferred from homology"/>
<dbReference type="GO" id="GO:0016831">
    <property type="term" value="F:carboxy-lyase activity"/>
    <property type="evidence" value="ECO:0007669"/>
    <property type="project" value="UniProtKB-KW"/>
</dbReference>
<gene>
    <name evidence="6" type="ORF">METZ01_LOCUS138835</name>
</gene>
<reference evidence="6" key="1">
    <citation type="submission" date="2018-05" db="EMBL/GenBank/DDBJ databases">
        <authorList>
            <person name="Lanie J.A."/>
            <person name="Ng W.-L."/>
            <person name="Kazmierczak K.M."/>
            <person name="Andrzejewski T.M."/>
            <person name="Davidsen T.M."/>
            <person name="Wayne K.J."/>
            <person name="Tettelin H."/>
            <person name="Glass J.I."/>
            <person name="Rusch D."/>
            <person name="Podicherti R."/>
            <person name="Tsui H.-C.T."/>
            <person name="Winkler M.E."/>
        </authorList>
    </citation>
    <scope>NUCLEOTIDE SEQUENCE</scope>
</reference>
<dbReference type="InterPro" id="IPR015424">
    <property type="entry name" value="PyrdxlP-dep_Trfase"/>
</dbReference>
<comment type="similarity">
    <text evidence="2">Belongs to the group II decarboxylase family.</text>
</comment>
<accession>A0A381ZAL4</accession>
<dbReference type="AlphaFoldDB" id="A0A381ZAL4"/>
<dbReference type="Gene3D" id="3.90.1150.170">
    <property type="match status" value="1"/>
</dbReference>
<keyword evidence="4" id="KW-0663">Pyridoxal phosphate</keyword>
<evidence type="ECO:0000256" key="4">
    <source>
        <dbReference type="ARBA" id="ARBA00022898"/>
    </source>
</evidence>
<evidence type="ECO:0000256" key="3">
    <source>
        <dbReference type="ARBA" id="ARBA00022793"/>
    </source>
</evidence>
<evidence type="ECO:0008006" key="7">
    <source>
        <dbReference type="Google" id="ProtNLM"/>
    </source>
</evidence>
<dbReference type="GO" id="GO:0030170">
    <property type="term" value="F:pyridoxal phosphate binding"/>
    <property type="evidence" value="ECO:0007669"/>
    <property type="project" value="InterPro"/>
</dbReference>
<organism evidence="6">
    <name type="scientific">marine metagenome</name>
    <dbReference type="NCBI Taxonomy" id="408172"/>
    <lineage>
        <taxon>unclassified sequences</taxon>
        <taxon>metagenomes</taxon>
        <taxon>ecological metagenomes</taxon>
    </lineage>
</organism>
<keyword evidence="3" id="KW-0210">Decarboxylase</keyword>
<sequence length="405" mass="43260">MTDSSFIASRSGLEQALEAVLVPPSGSEQPQLPNNLPNKGIGEEATLEILAPIVIGGARHLGAPGAFAHMDPPTPWISWATTFWNASLNQNLLHPNLSPVAKDIERRVINWLSPLYGMDGGHMTPGSTVSNLTALWAARDLNGIKLVVASGASHLSIAKATHLLGLEYLSVATDTSGRLDDTKLPADLSNAALVLTAGTTNTGAIDNLQLAEKASWTHVDAAWSGPLRLSEKHAPNLEGIDKADSISISAHKLFFQPKEAGMIFFRATEKAHSAVSFGGSYLSVPNVGVLGSHGAIAVPLLATLMSWGQSGLAERIDRAMVLAETLWSKLDTHPKVELFGPQSSGIILWRPHNQSELGSIIERLPVGSTSITSVDGKQWLRNVAANPCADIDELWLKIERALEKY</sequence>
<dbReference type="PANTHER" id="PTHR45677:SF8">
    <property type="entry name" value="CYSTEINE SULFINIC ACID DECARBOXYLASE"/>
    <property type="match status" value="1"/>
</dbReference>
<dbReference type="Gene3D" id="3.40.640.10">
    <property type="entry name" value="Type I PLP-dependent aspartate aminotransferase-like (Major domain)"/>
    <property type="match status" value="1"/>
</dbReference>
<dbReference type="EMBL" id="UINC01020484">
    <property type="protein sequence ID" value="SVA85981.1"/>
    <property type="molecule type" value="Genomic_DNA"/>
</dbReference>
<dbReference type="GO" id="GO:0005737">
    <property type="term" value="C:cytoplasm"/>
    <property type="evidence" value="ECO:0007669"/>
    <property type="project" value="TreeGrafter"/>
</dbReference>
<keyword evidence="5" id="KW-0456">Lyase</keyword>
<dbReference type="InterPro" id="IPR002129">
    <property type="entry name" value="PyrdxlP-dep_de-COase"/>
</dbReference>
<dbReference type="SUPFAM" id="SSF53383">
    <property type="entry name" value="PLP-dependent transferases"/>
    <property type="match status" value="1"/>
</dbReference>
<dbReference type="InterPro" id="IPR015421">
    <property type="entry name" value="PyrdxlP-dep_Trfase_major"/>
</dbReference>
<evidence type="ECO:0000256" key="2">
    <source>
        <dbReference type="ARBA" id="ARBA00009533"/>
    </source>
</evidence>
<evidence type="ECO:0000313" key="6">
    <source>
        <dbReference type="EMBL" id="SVA85981.1"/>
    </source>
</evidence>
<dbReference type="PANTHER" id="PTHR45677">
    <property type="entry name" value="GLUTAMATE DECARBOXYLASE-RELATED"/>
    <property type="match status" value="1"/>
</dbReference>
<comment type="cofactor">
    <cofactor evidence="1">
        <name>pyridoxal 5'-phosphate</name>
        <dbReference type="ChEBI" id="CHEBI:597326"/>
    </cofactor>
</comment>
<evidence type="ECO:0000256" key="5">
    <source>
        <dbReference type="ARBA" id="ARBA00023239"/>
    </source>
</evidence>
<name>A0A381ZAL4_9ZZZZ</name>
<evidence type="ECO:0000256" key="1">
    <source>
        <dbReference type="ARBA" id="ARBA00001933"/>
    </source>
</evidence>